<evidence type="ECO:0000256" key="7">
    <source>
        <dbReference type="ARBA" id="ARBA00023125"/>
    </source>
</evidence>
<dbReference type="SMART" id="SM00448">
    <property type="entry name" value="REC"/>
    <property type="match status" value="1"/>
</dbReference>
<dbReference type="CDD" id="cd17536">
    <property type="entry name" value="REC_YesN-like"/>
    <property type="match status" value="1"/>
</dbReference>
<dbReference type="InterPro" id="IPR018062">
    <property type="entry name" value="HTH_AraC-typ_CS"/>
</dbReference>
<dbReference type="PROSITE" id="PS00041">
    <property type="entry name" value="HTH_ARAC_FAMILY_1"/>
    <property type="match status" value="1"/>
</dbReference>
<dbReference type="SMART" id="SM00342">
    <property type="entry name" value="HTH_ARAC"/>
    <property type="match status" value="1"/>
</dbReference>
<dbReference type="InterPro" id="IPR009057">
    <property type="entry name" value="Homeodomain-like_sf"/>
</dbReference>
<keyword evidence="14" id="KW-1185">Reference proteome</keyword>
<evidence type="ECO:0000256" key="5">
    <source>
        <dbReference type="ARBA" id="ARBA00023012"/>
    </source>
</evidence>
<evidence type="ECO:0000256" key="1">
    <source>
        <dbReference type="ARBA" id="ARBA00004496"/>
    </source>
</evidence>
<feature type="modified residue" description="4-aspartylphosphate" evidence="10">
    <location>
        <position position="64"/>
    </location>
</feature>
<evidence type="ECO:0000313" key="13">
    <source>
        <dbReference type="EMBL" id="PNT99498.1"/>
    </source>
</evidence>
<evidence type="ECO:0000256" key="6">
    <source>
        <dbReference type="ARBA" id="ARBA00023015"/>
    </source>
</evidence>
<dbReference type="Proteomes" id="UP000236151">
    <property type="component" value="Unassembled WGS sequence"/>
</dbReference>
<dbReference type="PROSITE" id="PS50110">
    <property type="entry name" value="RESPONSE_REGULATORY"/>
    <property type="match status" value="1"/>
</dbReference>
<evidence type="ECO:0000256" key="4">
    <source>
        <dbReference type="ARBA" id="ARBA00022553"/>
    </source>
</evidence>
<comment type="caution">
    <text evidence="13">The sequence shown here is derived from an EMBL/GenBank/DDBJ whole genome shotgun (WGS) entry which is preliminary data.</text>
</comment>
<keyword evidence="7" id="KW-0238">DNA-binding</keyword>
<dbReference type="PRINTS" id="PR00032">
    <property type="entry name" value="HTHARAC"/>
</dbReference>
<evidence type="ECO:0000256" key="3">
    <source>
        <dbReference type="ARBA" id="ARBA00022490"/>
    </source>
</evidence>
<feature type="domain" description="Response regulatory" evidence="12">
    <location>
        <begin position="11"/>
        <end position="129"/>
    </location>
</feature>
<keyword evidence="5" id="KW-0902">Two-component regulatory system</keyword>
<dbReference type="GO" id="GO:0005737">
    <property type="term" value="C:cytoplasm"/>
    <property type="evidence" value="ECO:0007669"/>
    <property type="project" value="UniProtKB-SubCell"/>
</dbReference>
<dbReference type="GO" id="GO:0043565">
    <property type="term" value="F:sequence-specific DNA binding"/>
    <property type="evidence" value="ECO:0007669"/>
    <property type="project" value="InterPro"/>
</dbReference>
<evidence type="ECO:0000256" key="2">
    <source>
        <dbReference type="ARBA" id="ARBA00018672"/>
    </source>
</evidence>
<keyword evidence="4 10" id="KW-0597">Phosphoprotein</keyword>
<dbReference type="EMBL" id="NIOJ01000018">
    <property type="protein sequence ID" value="PNT99498.1"/>
    <property type="molecule type" value="Genomic_DNA"/>
</dbReference>
<keyword evidence="8" id="KW-0804">Transcription</keyword>
<dbReference type="Gene3D" id="3.40.50.2300">
    <property type="match status" value="1"/>
</dbReference>
<dbReference type="KEGG" id="cthd:CDO33_14825"/>
<dbReference type="InterPro" id="IPR001789">
    <property type="entry name" value="Sig_transdc_resp-reg_receiver"/>
</dbReference>
<dbReference type="GO" id="GO:0000160">
    <property type="term" value="P:phosphorelay signal transduction system"/>
    <property type="evidence" value="ECO:0007669"/>
    <property type="project" value="UniProtKB-KW"/>
</dbReference>
<dbReference type="SUPFAM" id="SSF46689">
    <property type="entry name" value="Homeodomain-like"/>
    <property type="match status" value="2"/>
</dbReference>
<dbReference type="PANTHER" id="PTHR42713">
    <property type="entry name" value="HISTIDINE KINASE-RELATED"/>
    <property type="match status" value="1"/>
</dbReference>
<dbReference type="InterPro" id="IPR011006">
    <property type="entry name" value="CheY-like_superfamily"/>
</dbReference>
<dbReference type="Gene3D" id="1.10.10.60">
    <property type="entry name" value="Homeodomain-like"/>
    <property type="match status" value="2"/>
</dbReference>
<dbReference type="SUPFAM" id="SSF52172">
    <property type="entry name" value="CheY-like"/>
    <property type="match status" value="1"/>
</dbReference>
<keyword evidence="6" id="KW-0805">Transcription regulation</keyword>
<evidence type="ECO:0000259" key="12">
    <source>
        <dbReference type="PROSITE" id="PS50110"/>
    </source>
</evidence>
<dbReference type="InterPro" id="IPR018060">
    <property type="entry name" value="HTH_AraC"/>
</dbReference>
<protein>
    <recommendedName>
        <fullName evidence="2">Stage 0 sporulation protein A homolog</fullName>
    </recommendedName>
</protein>
<organism evidence="13 14">
    <name type="scientific">Clostridium thermosuccinogenes</name>
    <dbReference type="NCBI Taxonomy" id="84032"/>
    <lineage>
        <taxon>Bacteria</taxon>
        <taxon>Bacillati</taxon>
        <taxon>Bacillota</taxon>
        <taxon>Clostridia</taxon>
        <taxon>Eubacteriales</taxon>
        <taxon>Clostridiaceae</taxon>
        <taxon>Clostridium</taxon>
    </lineage>
</organism>
<dbReference type="InterPro" id="IPR020449">
    <property type="entry name" value="Tscrpt_reg_AraC-type_HTH"/>
</dbReference>
<name>A0A2K2F4Z8_9CLOT</name>
<dbReference type="Pfam" id="PF12833">
    <property type="entry name" value="HTH_18"/>
    <property type="match status" value="1"/>
</dbReference>
<dbReference type="AlphaFoldDB" id="A0A2K2F4Z8"/>
<dbReference type="PROSITE" id="PS01124">
    <property type="entry name" value="HTH_ARAC_FAMILY_2"/>
    <property type="match status" value="1"/>
</dbReference>
<comment type="function">
    <text evidence="9">May play the central regulatory role in sporulation. It may be an element of the effector pathway responsible for the activation of sporulation genes in response to nutritional stress. Spo0A may act in concert with spo0H (a sigma factor) to control the expression of some genes that are critical to the sporulation process.</text>
</comment>
<dbReference type="Pfam" id="PF00072">
    <property type="entry name" value="Response_reg"/>
    <property type="match status" value="1"/>
</dbReference>
<keyword evidence="3" id="KW-0963">Cytoplasm</keyword>
<feature type="domain" description="HTH araC/xylS-type" evidence="11">
    <location>
        <begin position="428"/>
        <end position="526"/>
    </location>
</feature>
<reference evidence="13 14" key="1">
    <citation type="submission" date="2017-06" db="EMBL/GenBank/DDBJ databases">
        <title>Investigating the central metabolism of Clostridium thermosuccinogenes.</title>
        <authorList>
            <person name="Koendjbiharie J.G."/>
            <person name="van Kranenburg R."/>
        </authorList>
    </citation>
    <scope>NUCLEOTIDE SEQUENCE [LARGE SCALE GENOMIC DNA]</scope>
    <source>
        <strain evidence="13 14">DSM 5806</strain>
    </source>
</reference>
<evidence type="ECO:0000256" key="9">
    <source>
        <dbReference type="ARBA" id="ARBA00024867"/>
    </source>
</evidence>
<comment type="subcellular location">
    <subcellularLocation>
        <location evidence="1">Cytoplasm</location>
    </subcellularLocation>
</comment>
<sequence>MTQIRGDFMYSVLLVDDEEVICRGLKSMLERIGHVDIDEIYTAYDGDKALDEMREKKPDIIITDIRMPVYSGLDIIRAASEQAIDSKFIVLSGYDDFEYVKEAFKLGVQDYLLKPAGMEELKDVLEKVIANIKEEHQQKLSQEHRKSRYLHAVLENSLNKIFSGGLQPEEGVKKLFHELGITLKKPCFSVGIISPVYASSDGEAGRIVLQNIDDIGSILSDKDDMDILYFFDYRNDIVMVFNIGPLVDHEKLSACMIKMSERIKKNTPMECFMSLGGIEKDVEKLPKCYEQAREALEYRLIYNPYEVIRYPSLKAKNSSMGNMENLLQKLDRYIRDQNSVEISNLIDGIFSREHLKNYNMESIRLLYRSIVRRITDMAENCNLRMFAEIRGDISEFHSLSDIRIYLKAVIHDAIAHIKEKNRGKSPVDLVKKFVRENFNKDIDMAIAANMVSMSYTYFSKLFKDETGMNYTDYLIKTRMEKALELLNNPVYRIHDIAVSVGYGNPKHFTRAFKNYFGISPSEYRDSLSSQSGN</sequence>
<evidence type="ECO:0000256" key="10">
    <source>
        <dbReference type="PROSITE-ProRule" id="PRU00169"/>
    </source>
</evidence>
<dbReference type="GO" id="GO:0003700">
    <property type="term" value="F:DNA-binding transcription factor activity"/>
    <property type="evidence" value="ECO:0007669"/>
    <property type="project" value="InterPro"/>
</dbReference>
<dbReference type="InterPro" id="IPR051552">
    <property type="entry name" value="HptR"/>
</dbReference>
<gene>
    <name evidence="13" type="ORF">CDQ84_08530</name>
</gene>
<evidence type="ECO:0000313" key="14">
    <source>
        <dbReference type="Proteomes" id="UP000236151"/>
    </source>
</evidence>
<accession>A0A2K2F4Z8</accession>
<evidence type="ECO:0000256" key="8">
    <source>
        <dbReference type="ARBA" id="ARBA00023163"/>
    </source>
</evidence>
<dbReference type="PANTHER" id="PTHR42713:SF3">
    <property type="entry name" value="TRANSCRIPTIONAL REGULATORY PROTEIN HPTR"/>
    <property type="match status" value="1"/>
</dbReference>
<evidence type="ECO:0000259" key="11">
    <source>
        <dbReference type="PROSITE" id="PS01124"/>
    </source>
</evidence>
<proteinExistence type="predicted"/>